<name>A0AC58SLR5_TOBAC</name>
<protein>
    <submittedName>
        <fullName evidence="2">Receptor-like serine/threonine-protein kinase SD1-8</fullName>
    </submittedName>
</protein>
<proteinExistence type="predicted"/>
<keyword evidence="1" id="KW-1185">Reference proteome</keyword>
<reference evidence="1" key="1">
    <citation type="journal article" date="2014" name="Nat. Commun.">
        <title>The tobacco genome sequence and its comparison with those of tomato and potato.</title>
        <authorList>
            <person name="Sierro N."/>
            <person name="Battey J.N."/>
            <person name="Ouadi S."/>
            <person name="Bakaher N."/>
            <person name="Bovet L."/>
            <person name="Willig A."/>
            <person name="Goepfert S."/>
            <person name="Peitsch M.C."/>
            <person name="Ivanov N.V."/>
        </authorList>
    </citation>
    <scope>NUCLEOTIDE SEQUENCE [LARGE SCALE GENOMIC DNA]</scope>
</reference>
<dbReference type="RefSeq" id="XP_075085920.1">
    <property type="nucleotide sequence ID" value="XM_075229819.1"/>
</dbReference>
<sequence>MRSINCKKHHCYQYCFFSLLISQILLPNLALPTDTITITNPLTINQTLVSKEKKFKLGFFTPGGSNSGKSYVGIWYNEIQDSTIVWVGNRNNPVTNSSSHVLKISQNGNIVLVDGAGNSIWSANQESQSTAKNTVIAQLLDSGNLVVRYENDENEENYLWQSFDYPTDTLLPGMKLGWDLKSGLNRNITSWKSPFDPAPGDYTFKLDINGLPEAFLTNKDDIFYRSGPWNGVGFSGVPEMKPTEIMAFEFQMSKDQVYYTFQILDKEICSRLLVKHNGVLERYTWISTSNIWNRFWYAPKDQCDFYEECGVSGICNANLSPVCKCLVGYKPKNQVAWDLRDGSDGCVRYHDLDCETDVFNTLKNMKLPETSSSFVDTKMNLDECEKKCRYNCSCTAYTRSNITGAGSGCVIWTTELVDMRQYSAAEGGQVLYVRVASSDAAQSGSVGSGDGSGKTKRIAMATGITAGVVLLLVGVVSIRFLSKRRKLQGPILRKKTERGSNQRSQDLLVNTAIIPNKREISSETSADECELPLFDLSTLAVATEDFSDANKLGQGGFGCVYKGIIDEGQEIAVKRLSKNSGQGVEEFKNELRLIARLQHRNLVRLLGCCVEMEEKMLIYEYMENKSLDSILFNKQKSLLLDWQRRFNIICGIARGLLYLHQDSRFRIIHRDLKASNILLDKEMNPKISDFGMARIFGGDETEGNTKRVVGTYGYMSPEYAMDGLFSVKSDVFSFGVLALEIVTGKKNRGFYYQNNQRNLLGHAWRLWREGTASELLDSAVGESFSPCEVMRCIQVGLLCVQEQAEDRPNMATVVLMLGSESATLPQPKHPGFCLGRRPVDEHSETIYEETCTVNQVTVTMLDAR</sequence>
<accession>A0AC58SLR5</accession>
<evidence type="ECO:0000313" key="1">
    <source>
        <dbReference type="Proteomes" id="UP000790787"/>
    </source>
</evidence>
<dbReference type="Proteomes" id="UP000790787">
    <property type="component" value="Chromosome 14"/>
</dbReference>
<gene>
    <name evidence="2" type="primary">LOC107832380</name>
</gene>
<evidence type="ECO:0000313" key="2">
    <source>
        <dbReference type="RefSeq" id="XP_075085920.1"/>
    </source>
</evidence>
<reference evidence="2" key="2">
    <citation type="submission" date="2025-08" db="UniProtKB">
        <authorList>
            <consortium name="RefSeq"/>
        </authorList>
    </citation>
    <scope>IDENTIFICATION</scope>
    <source>
        <tissue evidence="2">Leaf</tissue>
    </source>
</reference>
<organism evidence="1 2">
    <name type="scientific">Nicotiana tabacum</name>
    <name type="common">Common tobacco</name>
    <dbReference type="NCBI Taxonomy" id="4097"/>
    <lineage>
        <taxon>Eukaryota</taxon>
        <taxon>Viridiplantae</taxon>
        <taxon>Streptophyta</taxon>
        <taxon>Embryophyta</taxon>
        <taxon>Tracheophyta</taxon>
        <taxon>Spermatophyta</taxon>
        <taxon>Magnoliopsida</taxon>
        <taxon>eudicotyledons</taxon>
        <taxon>Gunneridae</taxon>
        <taxon>Pentapetalae</taxon>
        <taxon>asterids</taxon>
        <taxon>lamiids</taxon>
        <taxon>Solanales</taxon>
        <taxon>Solanaceae</taxon>
        <taxon>Nicotianoideae</taxon>
        <taxon>Nicotianeae</taxon>
        <taxon>Nicotiana</taxon>
    </lineage>
</organism>